<keyword evidence="2" id="KW-0645">Protease</keyword>
<dbReference type="Proteomes" id="UP001145072">
    <property type="component" value="Unassembled WGS sequence"/>
</dbReference>
<dbReference type="GO" id="GO:0004180">
    <property type="term" value="F:carboxypeptidase activity"/>
    <property type="evidence" value="ECO:0007669"/>
    <property type="project" value="UniProtKB-KW"/>
</dbReference>
<accession>A0A9X3WJC7</accession>
<keyword evidence="3" id="KW-0720">Serine protease</keyword>
<dbReference type="SUPFAM" id="SSF141986">
    <property type="entry name" value="LD-carboxypeptidase A C-terminal domain-like"/>
    <property type="match status" value="1"/>
</dbReference>
<dbReference type="GO" id="GO:0008236">
    <property type="term" value="F:serine-type peptidase activity"/>
    <property type="evidence" value="ECO:0007669"/>
    <property type="project" value="UniProtKB-KW"/>
</dbReference>
<dbReference type="AlphaFoldDB" id="A0A9X3WJC7"/>
<proteinExistence type="predicted"/>
<evidence type="ECO:0000259" key="4">
    <source>
        <dbReference type="Pfam" id="PF17676"/>
    </source>
</evidence>
<dbReference type="PANTHER" id="PTHR30237">
    <property type="entry name" value="MURAMOYLTETRAPEPTIDE CARBOXYPEPTIDASE"/>
    <property type="match status" value="1"/>
</dbReference>
<evidence type="ECO:0000256" key="2">
    <source>
        <dbReference type="ARBA" id="ARBA00022670"/>
    </source>
</evidence>
<evidence type="ECO:0000313" key="5">
    <source>
        <dbReference type="EMBL" id="MDC3419673.1"/>
    </source>
</evidence>
<gene>
    <name evidence="5" type="ORF">NC661_04745</name>
</gene>
<dbReference type="GO" id="GO:0006508">
    <property type="term" value="P:proteolysis"/>
    <property type="evidence" value="ECO:0007669"/>
    <property type="project" value="UniProtKB-KW"/>
</dbReference>
<dbReference type="InterPro" id="IPR040921">
    <property type="entry name" value="Peptidase_S66C"/>
</dbReference>
<dbReference type="InterPro" id="IPR027461">
    <property type="entry name" value="Carboxypeptidase_A_C_sf"/>
</dbReference>
<dbReference type="PANTHER" id="PTHR30237:SF2">
    <property type="entry name" value="MUREIN TETRAPEPTIDE CARBOXYPEPTIDASE"/>
    <property type="match status" value="1"/>
</dbReference>
<dbReference type="EMBL" id="JAMQJZ010000002">
    <property type="protein sequence ID" value="MDC3419673.1"/>
    <property type="molecule type" value="Genomic_DNA"/>
</dbReference>
<dbReference type="Gene3D" id="3.50.30.60">
    <property type="entry name" value="LD-carboxypeptidase A C-terminal domain-like"/>
    <property type="match status" value="1"/>
</dbReference>
<feature type="domain" description="LD-carboxypeptidase C-terminal" evidence="4">
    <location>
        <begin position="1"/>
        <end position="70"/>
    </location>
</feature>
<name>A0A9X3WJC7_9BACI</name>
<keyword evidence="1" id="KW-0121">Carboxypeptidase</keyword>
<reference evidence="5" key="1">
    <citation type="submission" date="2022-06" db="EMBL/GenBank/DDBJ databases">
        <title>Aquibacillus sp. a new bacterium isolated from soil saline samples.</title>
        <authorList>
            <person name="Galisteo C."/>
            <person name="De La Haba R."/>
            <person name="Sanchez-Porro C."/>
            <person name="Ventosa A."/>
        </authorList>
    </citation>
    <scope>NUCLEOTIDE SEQUENCE</scope>
    <source>
        <strain evidence="5">JCM 12387</strain>
    </source>
</reference>
<dbReference type="InterPro" id="IPR003507">
    <property type="entry name" value="S66_fam"/>
</dbReference>
<organism evidence="5 6">
    <name type="scientific">Aquibacillus koreensis</name>
    <dbReference type="NCBI Taxonomy" id="279446"/>
    <lineage>
        <taxon>Bacteria</taxon>
        <taxon>Bacillati</taxon>
        <taxon>Bacillota</taxon>
        <taxon>Bacilli</taxon>
        <taxon>Bacillales</taxon>
        <taxon>Bacillaceae</taxon>
        <taxon>Aquibacillus</taxon>
    </lineage>
</organism>
<evidence type="ECO:0000313" key="6">
    <source>
        <dbReference type="Proteomes" id="UP001145072"/>
    </source>
</evidence>
<evidence type="ECO:0000256" key="3">
    <source>
        <dbReference type="ARBA" id="ARBA00022825"/>
    </source>
</evidence>
<sequence length="86" mass="9362">MLTHLEQAGIFNAVDGVVVGNFQTDPDEYEKIKKVLQDFFASASFPVVENFHIGHCQPNYGVPLGAIAKLTTSQPRLVIDSGVTKT</sequence>
<keyword evidence="3" id="KW-0378">Hydrolase</keyword>
<keyword evidence="6" id="KW-1185">Reference proteome</keyword>
<dbReference type="Pfam" id="PF17676">
    <property type="entry name" value="Peptidase_S66C"/>
    <property type="match status" value="1"/>
</dbReference>
<protein>
    <recommendedName>
        <fullName evidence="4">LD-carboxypeptidase C-terminal domain-containing protein</fullName>
    </recommendedName>
</protein>
<comment type="caution">
    <text evidence="5">The sequence shown here is derived from an EMBL/GenBank/DDBJ whole genome shotgun (WGS) entry which is preliminary data.</text>
</comment>
<evidence type="ECO:0000256" key="1">
    <source>
        <dbReference type="ARBA" id="ARBA00022645"/>
    </source>
</evidence>